<gene>
    <name evidence="11" type="ORF">QE152_g9868</name>
</gene>
<evidence type="ECO:0000313" key="12">
    <source>
        <dbReference type="Proteomes" id="UP001458880"/>
    </source>
</evidence>
<dbReference type="GO" id="GO:0005789">
    <property type="term" value="C:endoplasmic reticulum membrane"/>
    <property type="evidence" value="ECO:0007669"/>
    <property type="project" value="TreeGrafter"/>
</dbReference>
<dbReference type="GO" id="GO:0034626">
    <property type="term" value="P:fatty acid elongation, polyunsaturated fatty acid"/>
    <property type="evidence" value="ECO:0007669"/>
    <property type="project" value="TreeGrafter"/>
</dbReference>
<evidence type="ECO:0000256" key="1">
    <source>
        <dbReference type="ARBA" id="ARBA00004141"/>
    </source>
</evidence>
<feature type="transmembrane region" description="Helical" evidence="10">
    <location>
        <begin position="183"/>
        <end position="206"/>
    </location>
</feature>
<proteinExistence type="inferred from homology"/>
<dbReference type="EMBL" id="JASPKY010000087">
    <property type="protein sequence ID" value="KAK9738412.1"/>
    <property type="molecule type" value="Genomic_DNA"/>
</dbReference>
<keyword evidence="5 10" id="KW-0276">Fatty acid metabolism</keyword>
<dbReference type="PANTHER" id="PTHR11157:SF69">
    <property type="entry name" value="ELONGATION OF VERY LONG CHAIN FATTY ACIDS PROTEIN 7"/>
    <property type="match status" value="1"/>
</dbReference>
<evidence type="ECO:0000256" key="3">
    <source>
        <dbReference type="ARBA" id="ARBA00022679"/>
    </source>
</evidence>
<dbReference type="PANTHER" id="PTHR11157">
    <property type="entry name" value="FATTY ACID ACYL TRANSFERASE-RELATED"/>
    <property type="match status" value="1"/>
</dbReference>
<keyword evidence="9 10" id="KW-0275">Fatty acid biosynthesis</keyword>
<feature type="transmembrane region" description="Helical" evidence="10">
    <location>
        <begin position="132"/>
        <end position="151"/>
    </location>
</feature>
<protein>
    <recommendedName>
        <fullName evidence="10">Elongation of very long chain fatty acids protein</fullName>
        <ecNumber evidence="10">2.3.1.199</ecNumber>
    </recommendedName>
    <alternativeName>
        <fullName evidence="10">Very-long-chain 3-oxoacyl-CoA synthase</fullName>
    </alternativeName>
</protein>
<evidence type="ECO:0000256" key="9">
    <source>
        <dbReference type="ARBA" id="ARBA00023160"/>
    </source>
</evidence>
<comment type="caution">
    <text evidence="10">Lacks conserved residue(s) required for the propagation of feature annotation.</text>
</comment>
<dbReference type="GO" id="GO:0034625">
    <property type="term" value="P:fatty acid elongation, monounsaturated fatty acid"/>
    <property type="evidence" value="ECO:0007669"/>
    <property type="project" value="TreeGrafter"/>
</dbReference>
<comment type="subcellular location">
    <subcellularLocation>
        <location evidence="1">Membrane</location>
        <topology evidence="1">Multi-pass membrane protein</topology>
    </subcellularLocation>
</comment>
<organism evidence="11 12">
    <name type="scientific">Popillia japonica</name>
    <name type="common">Japanese beetle</name>
    <dbReference type="NCBI Taxonomy" id="7064"/>
    <lineage>
        <taxon>Eukaryota</taxon>
        <taxon>Metazoa</taxon>
        <taxon>Ecdysozoa</taxon>
        <taxon>Arthropoda</taxon>
        <taxon>Hexapoda</taxon>
        <taxon>Insecta</taxon>
        <taxon>Pterygota</taxon>
        <taxon>Neoptera</taxon>
        <taxon>Endopterygota</taxon>
        <taxon>Coleoptera</taxon>
        <taxon>Polyphaga</taxon>
        <taxon>Scarabaeiformia</taxon>
        <taxon>Scarabaeidae</taxon>
        <taxon>Rutelinae</taxon>
        <taxon>Popillia</taxon>
    </lineage>
</organism>
<evidence type="ECO:0000256" key="8">
    <source>
        <dbReference type="ARBA" id="ARBA00023136"/>
    </source>
</evidence>
<keyword evidence="2 10" id="KW-0444">Lipid biosynthesis</keyword>
<evidence type="ECO:0000256" key="7">
    <source>
        <dbReference type="ARBA" id="ARBA00023098"/>
    </source>
</evidence>
<keyword evidence="7 10" id="KW-0443">Lipid metabolism</keyword>
<keyword evidence="4 10" id="KW-0812">Transmembrane</keyword>
<evidence type="ECO:0000256" key="5">
    <source>
        <dbReference type="ARBA" id="ARBA00022832"/>
    </source>
</evidence>
<feature type="transmembrane region" description="Helical" evidence="10">
    <location>
        <begin position="28"/>
        <end position="47"/>
    </location>
</feature>
<evidence type="ECO:0000256" key="10">
    <source>
        <dbReference type="RuleBase" id="RU361115"/>
    </source>
</evidence>
<keyword evidence="8 10" id="KW-0472">Membrane</keyword>
<comment type="catalytic activity">
    <reaction evidence="10">
        <text>a very-long-chain acyl-CoA + malonyl-CoA + H(+) = a very-long-chain 3-oxoacyl-CoA + CO2 + CoA</text>
        <dbReference type="Rhea" id="RHEA:32727"/>
        <dbReference type="ChEBI" id="CHEBI:15378"/>
        <dbReference type="ChEBI" id="CHEBI:16526"/>
        <dbReference type="ChEBI" id="CHEBI:57287"/>
        <dbReference type="ChEBI" id="CHEBI:57384"/>
        <dbReference type="ChEBI" id="CHEBI:90725"/>
        <dbReference type="ChEBI" id="CHEBI:90736"/>
        <dbReference type="EC" id="2.3.1.199"/>
    </reaction>
</comment>
<feature type="transmembrane region" description="Helical" evidence="10">
    <location>
        <begin position="107"/>
        <end position="126"/>
    </location>
</feature>
<evidence type="ECO:0000313" key="11">
    <source>
        <dbReference type="EMBL" id="KAK9738412.1"/>
    </source>
</evidence>
<dbReference type="Pfam" id="PF01151">
    <property type="entry name" value="ELO"/>
    <property type="match status" value="1"/>
</dbReference>
<comment type="caution">
    <text evidence="11">The sequence shown here is derived from an EMBL/GenBank/DDBJ whole genome shotgun (WGS) entry which is preliminary data.</text>
</comment>
<sequence>MDLMRKIYTITEYYGDPRIKPFFLMDGPFYMLGITAIYLAFCLWIGPAIMSNRKPFKLHRTLRAYNILQVIICTWYTISGLVLIYNLDSNFFCEPLNSRTDYYNMQVLTYHWYYFVIKVIVLFWSFQVLTYHWYYFVIKILDLLDTVFFVLRKKNSHITFLHLYHHSMVVICAWSATKFMPGAQASLIGLLNSFVHVCMYSYYYVASLGPKYRKYTGWKIWVTRLQIAQFLILFVHNSVALLINCAFPKPGLILMLAQSIILLYLFGNFYIKTYTVKCPLFDQKKGE</sequence>
<dbReference type="AlphaFoldDB" id="A0AAW1LX34"/>
<keyword evidence="12" id="KW-1185">Reference proteome</keyword>
<feature type="transmembrane region" description="Helical" evidence="10">
    <location>
        <begin position="67"/>
        <end position="87"/>
    </location>
</feature>
<name>A0AAW1LX34_POPJA</name>
<dbReference type="GO" id="GO:0019367">
    <property type="term" value="P:fatty acid elongation, saturated fatty acid"/>
    <property type="evidence" value="ECO:0007669"/>
    <property type="project" value="TreeGrafter"/>
</dbReference>
<dbReference type="EC" id="2.3.1.199" evidence="10"/>
<evidence type="ECO:0000256" key="6">
    <source>
        <dbReference type="ARBA" id="ARBA00022989"/>
    </source>
</evidence>
<evidence type="ECO:0000256" key="2">
    <source>
        <dbReference type="ARBA" id="ARBA00022516"/>
    </source>
</evidence>
<keyword evidence="6 10" id="KW-1133">Transmembrane helix</keyword>
<feature type="transmembrane region" description="Helical" evidence="10">
    <location>
        <begin position="227"/>
        <end position="247"/>
    </location>
</feature>
<dbReference type="InterPro" id="IPR002076">
    <property type="entry name" value="ELO_fam"/>
</dbReference>
<keyword evidence="3 10" id="KW-0808">Transferase</keyword>
<feature type="transmembrane region" description="Helical" evidence="10">
    <location>
        <begin position="158"/>
        <end position="177"/>
    </location>
</feature>
<feature type="transmembrane region" description="Helical" evidence="10">
    <location>
        <begin position="253"/>
        <end position="271"/>
    </location>
</feature>
<dbReference type="GO" id="GO:0009922">
    <property type="term" value="F:fatty acid elongase activity"/>
    <property type="evidence" value="ECO:0007669"/>
    <property type="project" value="UniProtKB-EC"/>
</dbReference>
<dbReference type="GO" id="GO:0042761">
    <property type="term" value="P:very long-chain fatty acid biosynthetic process"/>
    <property type="evidence" value="ECO:0007669"/>
    <property type="project" value="TreeGrafter"/>
</dbReference>
<reference evidence="11 12" key="1">
    <citation type="journal article" date="2024" name="BMC Genomics">
        <title>De novo assembly and annotation of Popillia japonica's genome with initial clues to its potential as an invasive pest.</title>
        <authorList>
            <person name="Cucini C."/>
            <person name="Boschi S."/>
            <person name="Funari R."/>
            <person name="Cardaioli E."/>
            <person name="Iannotti N."/>
            <person name="Marturano G."/>
            <person name="Paoli F."/>
            <person name="Bruttini M."/>
            <person name="Carapelli A."/>
            <person name="Frati F."/>
            <person name="Nardi F."/>
        </authorList>
    </citation>
    <scope>NUCLEOTIDE SEQUENCE [LARGE SCALE GENOMIC DNA]</scope>
    <source>
        <strain evidence="11">DMR45628</strain>
    </source>
</reference>
<evidence type="ECO:0000256" key="4">
    <source>
        <dbReference type="ARBA" id="ARBA00022692"/>
    </source>
</evidence>
<comment type="similarity">
    <text evidence="10">Belongs to the ELO family.</text>
</comment>
<dbReference type="Proteomes" id="UP001458880">
    <property type="component" value="Unassembled WGS sequence"/>
</dbReference>
<dbReference type="GO" id="GO:0030148">
    <property type="term" value="P:sphingolipid biosynthetic process"/>
    <property type="evidence" value="ECO:0007669"/>
    <property type="project" value="TreeGrafter"/>
</dbReference>
<accession>A0AAW1LX34</accession>